<evidence type="ECO:0000256" key="4">
    <source>
        <dbReference type="ARBA" id="ARBA00022605"/>
    </source>
</evidence>
<dbReference type="GO" id="GO:0004640">
    <property type="term" value="F:phosphoribosylanthranilate isomerase activity"/>
    <property type="evidence" value="ECO:0007669"/>
    <property type="project" value="TreeGrafter"/>
</dbReference>
<evidence type="ECO:0000259" key="10">
    <source>
        <dbReference type="Pfam" id="PF00218"/>
    </source>
</evidence>
<evidence type="ECO:0000313" key="11">
    <source>
        <dbReference type="EMBL" id="MQM04306.1"/>
    </source>
</evidence>
<evidence type="ECO:0000256" key="1">
    <source>
        <dbReference type="ARBA" id="ARBA00001633"/>
    </source>
</evidence>
<evidence type="ECO:0000256" key="3">
    <source>
        <dbReference type="ARBA" id="ARBA00012362"/>
    </source>
</evidence>
<reference evidence="11" key="1">
    <citation type="submission" date="2017-07" db="EMBL/GenBank/DDBJ databases">
        <title>Taro Niue Genome Assembly and Annotation.</title>
        <authorList>
            <person name="Atibalentja N."/>
            <person name="Keating K."/>
            <person name="Fields C.J."/>
        </authorList>
    </citation>
    <scope>NUCLEOTIDE SEQUENCE</scope>
    <source>
        <strain evidence="11">Niue_2</strain>
        <tissue evidence="11">Leaf</tissue>
    </source>
</reference>
<proteinExistence type="predicted"/>
<dbReference type="EC" id="4.1.1.48" evidence="3"/>
<dbReference type="InterPro" id="IPR001468">
    <property type="entry name" value="Indole-3-GlycerolPSynthase_CS"/>
</dbReference>
<dbReference type="GO" id="GO:0000162">
    <property type="term" value="P:L-tryptophan biosynthetic process"/>
    <property type="evidence" value="ECO:0007669"/>
    <property type="project" value="UniProtKB-UniPathway"/>
</dbReference>
<comment type="catalytic activity">
    <reaction evidence="1">
        <text>1-(2-carboxyphenylamino)-1-deoxy-D-ribulose 5-phosphate + H(+) = (1S,2R)-1-C-(indol-3-yl)glycerol 3-phosphate + CO2 + H2O</text>
        <dbReference type="Rhea" id="RHEA:23476"/>
        <dbReference type="ChEBI" id="CHEBI:15377"/>
        <dbReference type="ChEBI" id="CHEBI:15378"/>
        <dbReference type="ChEBI" id="CHEBI:16526"/>
        <dbReference type="ChEBI" id="CHEBI:58613"/>
        <dbReference type="ChEBI" id="CHEBI:58866"/>
        <dbReference type="EC" id="4.1.1.48"/>
    </reaction>
</comment>
<dbReference type="InterPro" id="IPR011060">
    <property type="entry name" value="RibuloseP-bd_barrel"/>
</dbReference>
<dbReference type="PANTHER" id="PTHR22854">
    <property type="entry name" value="TRYPTOPHAN BIOSYNTHESIS PROTEIN"/>
    <property type="match status" value="1"/>
</dbReference>
<keyword evidence="8" id="KW-0456">Lyase</keyword>
<evidence type="ECO:0000256" key="7">
    <source>
        <dbReference type="ARBA" id="ARBA00023141"/>
    </source>
</evidence>
<dbReference type="Pfam" id="PF00218">
    <property type="entry name" value="IGPS"/>
    <property type="match status" value="1"/>
</dbReference>
<feature type="domain" description="Indole-3-glycerol phosphate synthase" evidence="10">
    <location>
        <begin position="132"/>
        <end position="326"/>
    </location>
</feature>
<feature type="region of interest" description="Disordered" evidence="9">
    <location>
        <begin position="418"/>
        <end position="440"/>
    </location>
</feature>
<evidence type="ECO:0000313" key="12">
    <source>
        <dbReference type="Proteomes" id="UP000652761"/>
    </source>
</evidence>
<gene>
    <name evidence="11" type="ORF">Taro_037098</name>
</gene>
<evidence type="ECO:0000256" key="2">
    <source>
        <dbReference type="ARBA" id="ARBA00004696"/>
    </source>
</evidence>
<keyword evidence="12" id="KW-1185">Reference proteome</keyword>
<dbReference type="UniPathway" id="UPA00035">
    <property type="reaction ID" value="UER00043"/>
</dbReference>
<dbReference type="SUPFAM" id="SSF51366">
    <property type="entry name" value="Ribulose-phoshate binding barrel"/>
    <property type="match status" value="1"/>
</dbReference>
<dbReference type="GO" id="GO:0004425">
    <property type="term" value="F:indole-3-glycerol-phosphate synthase activity"/>
    <property type="evidence" value="ECO:0007669"/>
    <property type="project" value="UniProtKB-EC"/>
</dbReference>
<evidence type="ECO:0000256" key="9">
    <source>
        <dbReference type="SAM" id="MobiDB-lite"/>
    </source>
</evidence>
<dbReference type="EMBL" id="NMUH01003191">
    <property type="protein sequence ID" value="MQM04306.1"/>
    <property type="molecule type" value="Genomic_DNA"/>
</dbReference>
<feature type="non-terminal residue" evidence="11">
    <location>
        <position position="1"/>
    </location>
</feature>
<feature type="compositionally biased region" description="Basic residues" evidence="9">
    <location>
        <begin position="420"/>
        <end position="430"/>
    </location>
</feature>
<comment type="pathway">
    <text evidence="2">Amino-acid biosynthesis; L-tryptophan biosynthesis; L-tryptophan from chorismate: step 4/5.</text>
</comment>
<dbReference type="AlphaFoldDB" id="A0A843W8R6"/>
<keyword evidence="6" id="KW-0822">Tryptophan biosynthesis</keyword>
<sequence length="557" mass="61419">MEGAVATATAAARARAPIPLPAPRSRRCFVGWGSRLPMGDALKPSRKPRGSGFVRAQQPEYKDRYATGSHFDDSLANSIEVMQWESGYSFDDIAASQGIRIRRRPPPHPLQHNKVSSESCFENEENAPRNILEKIIWTKGVEVEQLKQKAPLAELKRYIDDAPPARDFVGALRASFMRTGMPALIAEVKKASPSRGVLQENFDPIHIAKAYEAGGAACISVLTDEKFFQGSFEYLEAIRNGGVKCPLLCKEFVIDAWQIYYGRCKGADAILLIAAVLTDLDIKYMTKICRTLGLAALIEVHDERELDRVLAIEGVQLVGINNRNLGLAMAALAHTPGVVFGPLVVQDHIRNGYLTTPTRFGAFPPVVESPYFLGVIPAVVPTATKAQETSKTTEEPQAQEADLVQMFTTYAINFTNTPTTKKHRKHKHDKKPTTRGISSSGKTVRIGELRIRLDGSETMVIPERHVATIPKKRRTVKITEEGVQVYTCYASNINLLAITDQVETSNTEQHPSTVGRRREQARAWLDRVNTEGDLPIPNEGGAGVTDMTTTSNHPSDQ</sequence>
<organism evidence="11 12">
    <name type="scientific">Colocasia esculenta</name>
    <name type="common">Wild taro</name>
    <name type="synonym">Arum esculentum</name>
    <dbReference type="NCBI Taxonomy" id="4460"/>
    <lineage>
        <taxon>Eukaryota</taxon>
        <taxon>Viridiplantae</taxon>
        <taxon>Streptophyta</taxon>
        <taxon>Embryophyta</taxon>
        <taxon>Tracheophyta</taxon>
        <taxon>Spermatophyta</taxon>
        <taxon>Magnoliopsida</taxon>
        <taxon>Liliopsida</taxon>
        <taxon>Araceae</taxon>
        <taxon>Aroideae</taxon>
        <taxon>Colocasieae</taxon>
        <taxon>Colocasia</taxon>
    </lineage>
</organism>
<comment type="caution">
    <text evidence="11">The sequence shown here is derived from an EMBL/GenBank/DDBJ whole genome shotgun (WGS) entry which is preliminary data.</text>
</comment>
<dbReference type="PROSITE" id="PS00614">
    <property type="entry name" value="IGPS"/>
    <property type="match status" value="1"/>
</dbReference>
<dbReference type="InterPro" id="IPR013785">
    <property type="entry name" value="Aldolase_TIM"/>
</dbReference>
<protein>
    <recommendedName>
        <fullName evidence="3">indole-3-glycerol-phosphate synthase</fullName>
        <ecNumber evidence="3">4.1.1.48</ecNumber>
    </recommendedName>
</protein>
<dbReference type="Proteomes" id="UP000652761">
    <property type="component" value="Unassembled WGS sequence"/>
</dbReference>
<evidence type="ECO:0000256" key="8">
    <source>
        <dbReference type="ARBA" id="ARBA00023239"/>
    </source>
</evidence>
<accession>A0A843W8R6</accession>
<dbReference type="Gene3D" id="3.20.20.70">
    <property type="entry name" value="Aldolase class I"/>
    <property type="match status" value="1"/>
</dbReference>
<dbReference type="PANTHER" id="PTHR22854:SF2">
    <property type="entry name" value="INDOLE-3-GLYCEROL-PHOSPHATE SYNTHASE"/>
    <property type="match status" value="1"/>
</dbReference>
<keyword evidence="4" id="KW-0028">Amino-acid biosynthesis</keyword>
<evidence type="ECO:0000256" key="6">
    <source>
        <dbReference type="ARBA" id="ARBA00022822"/>
    </source>
</evidence>
<keyword evidence="7" id="KW-0057">Aromatic amino acid biosynthesis</keyword>
<dbReference type="OrthoDB" id="524799at2759"/>
<evidence type="ECO:0000256" key="5">
    <source>
        <dbReference type="ARBA" id="ARBA00022793"/>
    </source>
</evidence>
<keyword evidence="5" id="KW-0210">Decarboxylase</keyword>
<feature type="region of interest" description="Disordered" evidence="9">
    <location>
        <begin position="528"/>
        <end position="557"/>
    </location>
</feature>
<dbReference type="InterPro" id="IPR013798">
    <property type="entry name" value="Indole-3-glycerol_P_synth_dom"/>
</dbReference>
<dbReference type="InterPro" id="IPR045186">
    <property type="entry name" value="Indole-3-glycerol_P_synth"/>
</dbReference>
<feature type="compositionally biased region" description="Polar residues" evidence="9">
    <location>
        <begin position="546"/>
        <end position="557"/>
    </location>
</feature>
<dbReference type="CDD" id="cd00331">
    <property type="entry name" value="IGPS"/>
    <property type="match status" value="1"/>
</dbReference>
<name>A0A843W8R6_COLES</name>